<dbReference type="PANTHER" id="PTHR46177:SF1">
    <property type="entry name" value="INTEGRASE CATALYTIC DOMAIN-CONTAINING PROTEIN"/>
    <property type="match status" value="1"/>
</dbReference>
<dbReference type="Proteomes" id="UP001222325">
    <property type="component" value="Unassembled WGS sequence"/>
</dbReference>
<dbReference type="EMBL" id="JARJCN010000037">
    <property type="protein sequence ID" value="KAJ7084586.1"/>
    <property type="molecule type" value="Genomic_DNA"/>
</dbReference>
<dbReference type="EMBL" id="JARJCN010000031">
    <property type="protein sequence ID" value="KAJ7086475.1"/>
    <property type="molecule type" value="Genomic_DNA"/>
</dbReference>
<proteinExistence type="predicted"/>
<reference evidence="4" key="1">
    <citation type="submission" date="2023-03" db="EMBL/GenBank/DDBJ databases">
        <title>Massive genome expansion in bonnet fungi (Mycena s.s.) driven by repeated elements and novel gene families across ecological guilds.</title>
        <authorList>
            <consortium name="Lawrence Berkeley National Laboratory"/>
            <person name="Harder C.B."/>
            <person name="Miyauchi S."/>
            <person name="Viragh M."/>
            <person name="Kuo A."/>
            <person name="Thoen E."/>
            <person name="Andreopoulos B."/>
            <person name="Lu D."/>
            <person name="Skrede I."/>
            <person name="Drula E."/>
            <person name="Henrissat B."/>
            <person name="Morin E."/>
            <person name="Kohler A."/>
            <person name="Barry K."/>
            <person name="LaButti K."/>
            <person name="Morin E."/>
            <person name="Salamov A."/>
            <person name="Lipzen A."/>
            <person name="Mereny Z."/>
            <person name="Hegedus B."/>
            <person name="Baldrian P."/>
            <person name="Stursova M."/>
            <person name="Weitz H."/>
            <person name="Taylor A."/>
            <person name="Grigoriev I.V."/>
            <person name="Nagy L.G."/>
            <person name="Martin F."/>
            <person name="Kauserud H."/>
        </authorList>
    </citation>
    <scope>NUCLEOTIDE SEQUENCE</scope>
    <source>
        <strain evidence="4">CBHHK173m</strain>
    </source>
</reference>
<evidence type="ECO:0000259" key="2">
    <source>
        <dbReference type="Pfam" id="PF24764"/>
    </source>
</evidence>
<keyword evidence="6" id="KW-1185">Reference proteome</keyword>
<gene>
    <name evidence="5" type="ORF">B0H15DRAFT_801634</name>
    <name evidence="4" type="ORF">B0H15DRAFT_951465</name>
    <name evidence="3" type="ORF">B0H15DRAFT_952308</name>
</gene>
<dbReference type="EMBL" id="JARJCN010000043">
    <property type="protein sequence ID" value="KAJ7082928.1"/>
    <property type="molecule type" value="Genomic_DNA"/>
</dbReference>
<dbReference type="InterPro" id="IPR058913">
    <property type="entry name" value="Integrase_dom_put"/>
</dbReference>
<sequence length="421" mass="47310">MPAERTQKGPANNPSGGNQHRSRPLLKEHPELPKWIQEYIDDGVKQADMPQSLLDDHGITIGLRSIERIIKTQDLRTTRHSGLTDTEKAASILEITQEDPLGRWGARKIKEKLSIKTIHIPRSFIADIRGVLDRDASNMRKPGAKKVHTRGLWSAGPNEEWCVDGHEKILQCMGVGVWGIIDKWGRGERNLWALPSVRTPDIPPALFLREIRARGGMPLQTTSDKGSETGVLAAIQTSLRQIYLPDLELETVPAHLSVKSVYNITRERGWRPIWEKELANVKYAYESGKMAAGYHPEDPIHQGVALWLWAKIVQLRLDNIKRENARHHVRHQKGKLLPTGGRIGDFYKNPEKWGGRDQLVPVDLAVIDHLIEKYSPPDLFQFGTDEMVALCEELFAAVGSPEISAINGWPVFTAMIGKLTA</sequence>
<feature type="compositionally biased region" description="Polar residues" evidence="1">
    <location>
        <begin position="9"/>
        <end position="19"/>
    </location>
</feature>
<feature type="region of interest" description="Disordered" evidence="1">
    <location>
        <begin position="1"/>
        <end position="28"/>
    </location>
</feature>
<comment type="caution">
    <text evidence="4">The sequence shown here is derived from an EMBL/GenBank/DDBJ whole genome shotgun (WGS) entry which is preliminary data.</text>
</comment>
<evidence type="ECO:0000256" key="1">
    <source>
        <dbReference type="SAM" id="MobiDB-lite"/>
    </source>
</evidence>
<evidence type="ECO:0000313" key="4">
    <source>
        <dbReference type="EMBL" id="KAJ7084586.1"/>
    </source>
</evidence>
<dbReference type="AlphaFoldDB" id="A0AAD6U4R9"/>
<name>A0AAD6U4R9_9AGAR</name>
<protein>
    <recommendedName>
        <fullName evidence="2">Integrase core domain-containing protein</fullName>
    </recommendedName>
</protein>
<organism evidence="4 6">
    <name type="scientific">Mycena belliarum</name>
    <dbReference type="NCBI Taxonomy" id="1033014"/>
    <lineage>
        <taxon>Eukaryota</taxon>
        <taxon>Fungi</taxon>
        <taxon>Dikarya</taxon>
        <taxon>Basidiomycota</taxon>
        <taxon>Agaricomycotina</taxon>
        <taxon>Agaricomycetes</taxon>
        <taxon>Agaricomycetidae</taxon>
        <taxon>Agaricales</taxon>
        <taxon>Marasmiineae</taxon>
        <taxon>Mycenaceae</taxon>
        <taxon>Mycena</taxon>
    </lineage>
</organism>
<evidence type="ECO:0000313" key="6">
    <source>
        <dbReference type="Proteomes" id="UP001222325"/>
    </source>
</evidence>
<dbReference type="Pfam" id="PF24764">
    <property type="entry name" value="rva_4"/>
    <property type="match status" value="1"/>
</dbReference>
<evidence type="ECO:0000313" key="5">
    <source>
        <dbReference type="EMBL" id="KAJ7086475.1"/>
    </source>
</evidence>
<accession>A0AAD6U4R9</accession>
<feature type="domain" description="Integrase core" evidence="2">
    <location>
        <begin position="155"/>
        <end position="334"/>
    </location>
</feature>
<dbReference type="PANTHER" id="PTHR46177">
    <property type="entry name" value="INTEGRASE CATALYTIC DOMAIN-CONTAINING PROTEIN"/>
    <property type="match status" value="1"/>
</dbReference>
<evidence type="ECO:0000313" key="3">
    <source>
        <dbReference type="EMBL" id="KAJ7082928.1"/>
    </source>
</evidence>